<organism evidence="1 2">
    <name type="scientific">Thelephora ganbajun</name>
    <name type="common">Ganba fungus</name>
    <dbReference type="NCBI Taxonomy" id="370292"/>
    <lineage>
        <taxon>Eukaryota</taxon>
        <taxon>Fungi</taxon>
        <taxon>Dikarya</taxon>
        <taxon>Basidiomycota</taxon>
        <taxon>Agaricomycotina</taxon>
        <taxon>Agaricomycetes</taxon>
        <taxon>Thelephorales</taxon>
        <taxon>Thelephoraceae</taxon>
        <taxon>Thelephora</taxon>
    </lineage>
</organism>
<dbReference type="Proteomes" id="UP000886501">
    <property type="component" value="Unassembled WGS sequence"/>
</dbReference>
<dbReference type="EMBL" id="MU118146">
    <property type="protein sequence ID" value="KAF9644336.1"/>
    <property type="molecule type" value="Genomic_DNA"/>
</dbReference>
<accession>A0ACB6Z418</accession>
<reference evidence="1" key="2">
    <citation type="journal article" date="2020" name="Nat. Commun.">
        <title>Large-scale genome sequencing of mycorrhizal fungi provides insights into the early evolution of symbiotic traits.</title>
        <authorList>
            <person name="Miyauchi S."/>
            <person name="Kiss E."/>
            <person name="Kuo A."/>
            <person name="Drula E."/>
            <person name="Kohler A."/>
            <person name="Sanchez-Garcia M."/>
            <person name="Morin E."/>
            <person name="Andreopoulos B."/>
            <person name="Barry K.W."/>
            <person name="Bonito G."/>
            <person name="Buee M."/>
            <person name="Carver A."/>
            <person name="Chen C."/>
            <person name="Cichocki N."/>
            <person name="Clum A."/>
            <person name="Culley D."/>
            <person name="Crous P.W."/>
            <person name="Fauchery L."/>
            <person name="Girlanda M."/>
            <person name="Hayes R.D."/>
            <person name="Keri Z."/>
            <person name="LaButti K."/>
            <person name="Lipzen A."/>
            <person name="Lombard V."/>
            <person name="Magnuson J."/>
            <person name="Maillard F."/>
            <person name="Murat C."/>
            <person name="Nolan M."/>
            <person name="Ohm R.A."/>
            <person name="Pangilinan J."/>
            <person name="Pereira M.F."/>
            <person name="Perotto S."/>
            <person name="Peter M."/>
            <person name="Pfister S."/>
            <person name="Riley R."/>
            <person name="Sitrit Y."/>
            <person name="Stielow J.B."/>
            <person name="Szollosi G."/>
            <person name="Zifcakova L."/>
            <person name="Stursova M."/>
            <person name="Spatafora J.W."/>
            <person name="Tedersoo L."/>
            <person name="Vaario L.M."/>
            <person name="Yamada A."/>
            <person name="Yan M."/>
            <person name="Wang P."/>
            <person name="Xu J."/>
            <person name="Bruns T."/>
            <person name="Baldrian P."/>
            <person name="Vilgalys R."/>
            <person name="Dunand C."/>
            <person name="Henrissat B."/>
            <person name="Grigoriev I.V."/>
            <person name="Hibbett D."/>
            <person name="Nagy L.G."/>
            <person name="Martin F.M."/>
        </authorList>
    </citation>
    <scope>NUCLEOTIDE SEQUENCE</scope>
    <source>
        <strain evidence="1">P2</strain>
    </source>
</reference>
<name>A0ACB6Z418_THEGA</name>
<protein>
    <submittedName>
        <fullName evidence="1">Uncharacterized protein</fullName>
    </submittedName>
</protein>
<evidence type="ECO:0000313" key="1">
    <source>
        <dbReference type="EMBL" id="KAF9644336.1"/>
    </source>
</evidence>
<gene>
    <name evidence="1" type="ORF">BDM02DRAFT_3122072</name>
</gene>
<proteinExistence type="predicted"/>
<comment type="caution">
    <text evidence="1">The sequence shown here is derived from an EMBL/GenBank/DDBJ whole genome shotgun (WGS) entry which is preliminary data.</text>
</comment>
<sequence>MQRPRKSQDGLPAELIDEVLSYFHGPDLVALRCCSLICRSWRIRSQLILFKHVSLWNESRLQSWCATIPPSSTGISSFVRTLELGGRWIRPQVLEQHIIHFTSLRKVRTLDVHDVDLKPFNEITFPRYFGHLGSSVQSLRLVSCRSSTDTYLELLKHFTRLEELFVSDTSSTKDPGVVVELRGMSGVNGSVQVRVDLDKATMPLWLSRISWKVQEAHIVATTKIGKPFALDTLFASPAHNLQLLCIELTKPQAQPEKYTLKGCNDLQQIHFQAVTIKRPCDFIPLTLSTVDSPELKKVVLDIACGEVNCQRKFDVDVDLASWAPVDQALCALAEKLGSGNPGVEFEVAVRVKGPKEVVRAVSGSKMFSGLRKKGVVTVSQL</sequence>
<keyword evidence="2" id="KW-1185">Reference proteome</keyword>
<reference evidence="1" key="1">
    <citation type="submission" date="2019-10" db="EMBL/GenBank/DDBJ databases">
        <authorList>
            <consortium name="DOE Joint Genome Institute"/>
            <person name="Kuo A."/>
            <person name="Miyauchi S."/>
            <person name="Kiss E."/>
            <person name="Drula E."/>
            <person name="Kohler A."/>
            <person name="Sanchez-Garcia M."/>
            <person name="Andreopoulos B."/>
            <person name="Barry K.W."/>
            <person name="Bonito G."/>
            <person name="Buee M."/>
            <person name="Carver A."/>
            <person name="Chen C."/>
            <person name="Cichocki N."/>
            <person name="Clum A."/>
            <person name="Culley D."/>
            <person name="Crous P.W."/>
            <person name="Fauchery L."/>
            <person name="Girlanda M."/>
            <person name="Hayes R."/>
            <person name="Keri Z."/>
            <person name="Labutti K."/>
            <person name="Lipzen A."/>
            <person name="Lombard V."/>
            <person name="Magnuson J."/>
            <person name="Maillard F."/>
            <person name="Morin E."/>
            <person name="Murat C."/>
            <person name="Nolan M."/>
            <person name="Ohm R."/>
            <person name="Pangilinan J."/>
            <person name="Pereira M."/>
            <person name="Perotto S."/>
            <person name="Peter M."/>
            <person name="Riley R."/>
            <person name="Sitrit Y."/>
            <person name="Stielow B."/>
            <person name="Szollosi G."/>
            <person name="Zifcakova L."/>
            <person name="Stursova M."/>
            <person name="Spatafora J.W."/>
            <person name="Tedersoo L."/>
            <person name="Vaario L.-M."/>
            <person name="Yamada A."/>
            <person name="Yan M."/>
            <person name="Wang P."/>
            <person name="Xu J."/>
            <person name="Bruns T."/>
            <person name="Baldrian P."/>
            <person name="Vilgalys R."/>
            <person name="Henrissat B."/>
            <person name="Grigoriev I.V."/>
            <person name="Hibbett D."/>
            <person name="Nagy L.G."/>
            <person name="Martin F.M."/>
        </authorList>
    </citation>
    <scope>NUCLEOTIDE SEQUENCE</scope>
    <source>
        <strain evidence="1">P2</strain>
    </source>
</reference>
<evidence type="ECO:0000313" key="2">
    <source>
        <dbReference type="Proteomes" id="UP000886501"/>
    </source>
</evidence>